<reference evidence="14" key="1">
    <citation type="journal article" date="2012" name="Nature">
        <title>The oyster genome reveals stress adaptation and complexity of shell formation.</title>
        <authorList>
            <person name="Zhang G."/>
            <person name="Fang X."/>
            <person name="Guo X."/>
            <person name="Li L."/>
            <person name="Luo R."/>
            <person name="Xu F."/>
            <person name="Yang P."/>
            <person name="Zhang L."/>
            <person name="Wang X."/>
            <person name="Qi H."/>
            <person name="Xiong Z."/>
            <person name="Que H."/>
            <person name="Xie Y."/>
            <person name="Holland P.W."/>
            <person name="Paps J."/>
            <person name="Zhu Y."/>
            <person name="Wu F."/>
            <person name="Chen Y."/>
            <person name="Wang J."/>
            <person name="Peng C."/>
            <person name="Meng J."/>
            <person name="Yang L."/>
            <person name="Liu J."/>
            <person name="Wen B."/>
            <person name="Zhang N."/>
            <person name="Huang Z."/>
            <person name="Zhu Q."/>
            <person name="Feng Y."/>
            <person name="Mount A."/>
            <person name="Hedgecock D."/>
            <person name="Xu Z."/>
            <person name="Liu Y."/>
            <person name="Domazet-Loso T."/>
            <person name="Du Y."/>
            <person name="Sun X."/>
            <person name="Zhang S."/>
            <person name="Liu B."/>
            <person name="Cheng P."/>
            <person name="Jiang X."/>
            <person name="Li J."/>
            <person name="Fan D."/>
            <person name="Wang W."/>
            <person name="Fu W."/>
            <person name="Wang T."/>
            <person name="Wang B."/>
            <person name="Zhang J."/>
            <person name="Peng Z."/>
            <person name="Li Y."/>
            <person name="Li N."/>
            <person name="Wang J."/>
            <person name="Chen M."/>
            <person name="He Y."/>
            <person name="Tan F."/>
            <person name="Song X."/>
            <person name="Zheng Q."/>
            <person name="Huang R."/>
            <person name="Yang H."/>
            <person name="Du X."/>
            <person name="Chen L."/>
            <person name="Yang M."/>
            <person name="Gaffney P.M."/>
            <person name="Wang S."/>
            <person name="Luo L."/>
            <person name="She Z."/>
            <person name="Ming Y."/>
            <person name="Huang W."/>
            <person name="Zhang S."/>
            <person name="Huang B."/>
            <person name="Zhang Y."/>
            <person name="Qu T."/>
            <person name="Ni P."/>
            <person name="Miao G."/>
            <person name="Wang J."/>
            <person name="Wang Q."/>
            <person name="Steinberg C.E."/>
            <person name="Wang H."/>
            <person name="Li N."/>
            <person name="Qian L."/>
            <person name="Zhang G."/>
            <person name="Li Y."/>
            <person name="Yang H."/>
            <person name="Liu X."/>
            <person name="Wang J."/>
            <person name="Yin Y."/>
            <person name="Wang J."/>
        </authorList>
    </citation>
    <scope>NUCLEOTIDE SEQUENCE [LARGE SCALE GENOMIC DNA]</scope>
    <source>
        <strain evidence="14">05x7-T-G4-1.051#20</strain>
    </source>
</reference>
<feature type="domain" description="Nucleoside phosphorylase" evidence="13">
    <location>
        <begin position="72"/>
        <end position="326"/>
    </location>
</feature>
<comment type="catalytic activity">
    <reaction evidence="8">
        <text>2'-deoxyguanosine + phosphate = 2-deoxy-alpha-D-ribose 1-phosphate + guanine</text>
        <dbReference type="Rhea" id="RHEA:27738"/>
        <dbReference type="ChEBI" id="CHEBI:16235"/>
        <dbReference type="ChEBI" id="CHEBI:17172"/>
        <dbReference type="ChEBI" id="CHEBI:43474"/>
        <dbReference type="ChEBI" id="CHEBI:57259"/>
        <dbReference type="EC" id="2.4.2.1"/>
    </reaction>
</comment>
<dbReference type="PANTHER" id="PTHR11904:SF9">
    <property type="entry name" value="PURINE NUCLEOSIDE PHOSPHORYLASE-RELATED"/>
    <property type="match status" value="1"/>
</dbReference>
<evidence type="ECO:0000259" key="13">
    <source>
        <dbReference type="Pfam" id="PF01048"/>
    </source>
</evidence>
<evidence type="ECO:0000313" key="14">
    <source>
        <dbReference type="EMBL" id="EKC34128.1"/>
    </source>
</evidence>
<evidence type="ECO:0000256" key="9">
    <source>
        <dbReference type="ARBA" id="ARBA00023950"/>
    </source>
</evidence>
<dbReference type="EC" id="2.4.2.1" evidence="3"/>
<comment type="pathway">
    <text evidence="1">Purine metabolism; purine nucleoside salvage.</text>
</comment>
<evidence type="ECO:0000256" key="6">
    <source>
        <dbReference type="ARBA" id="ARBA00022679"/>
    </source>
</evidence>
<dbReference type="Pfam" id="PF01048">
    <property type="entry name" value="PNP_UDP_1"/>
    <property type="match status" value="1"/>
</dbReference>
<evidence type="ECO:0000256" key="11">
    <source>
        <dbReference type="ARBA" id="ARBA00031036"/>
    </source>
</evidence>
<dbReference type="FunCoup" id="K1QK12">
    <property type="interactions" value="211"/>
</dbReference>
<comment type="catalytic activity">
    <reaction evidence="7">
        <text>inosine + phosphate = alpha-D-ribose 1-phosphate + hypoxanthine</text>
        <dbReference type="Rhea" id="RHEA:27646"/>
        <dbReference type="ChEBI" id="CHEBI:17368"/>
        <dbReference type="ChEBI" id="CHEBI:17596"/>
        <dbReference type="ChEBI" id="CHEBI:43474"/>
        <dbReference type="ChEBI" id="CHEBI:57720"/>
        <dbReference type="EC" id="2.4.2.1"/>
    </reaction>
</comment>
<accession>K1QK12</accession>
<dbReference type="InterPro" id="IPR035994">
    <property type="entry name" value="Nucleoside_phosphorylase_sf"/>
</dbReference>
<dbReference type="PANTHER" id="PTHR11904">
    <property type="entry name" value="METHYLTHIOADENOSINE/PURINE NUCLEOSIDE PHOSPHORYLASE"/>
    <property type="match status" value="1"/>
</dbReference>
<dbReference type="NCBIfam" id="TIGR01700">
    <property type="entry name" value="PNPH"/>
    <property type="match status" value="1"/>
</dbReference>
<proteinExistence type="inferred from homology"/>
<dbReference type="Gene3D" id="3.40.50.1580">
    <property type="entry name" value="Nucleoside phosphorylase domain"/>
    <property type="match status" value="1"/>
</dbReference>
<dbReference type="HOGENOM" id="CLU_054456_1_2_1"/>
<keyword evidence="5" id="KW-0328">Glycosyltransferase</keyword>
<evidence type="ECO:0000256" key="8">
    <source>
        <dbReference type="ARBA" id="ARBA00023929"/>
    </source>
</evidence>
<keyword evidence="6" id="KW-0808">Transferase</keyword>
<dbReference type="InterPro" id="IPR000845">
    <property type="entry name" value="Nucleoside_phosphorylase_d"/>
</dbReference>
<evidence type="ECO:0000256" key="4">
    <source>
        <dbReference type="ARBA" id="ARBA00013834"/>
    </source>
</evidence>
<evidence type="ECO:0000256" key="5">
    <source>
        <dbReference type="ARBA" id="ARBA00022676"/>
    </source>
</evidence>
<evidence type="ECO:0000256" key="3">
    <source>
        <dbReference type="ARBA" id="ARBA00011886"/>
    </source>
</evidence>
<dbReference type="NCBIfam" id="TIGR01697">
    <property type="entry name" value="PNPH-PUNA-XAPA"/>
    <property type="match status" value="1"/>
</dbReference>
<sequence length="330" mass="36243">MSKIEERLNGISTIEQLNGDMTTKQRKINKYMNFGISSTDISNTMDMSNQGSFEEIETLAKLISGKIKHAPKVGIVCGSGLGGLVEMVEDKQIIKYSELDGFPISTVPGHLGQFVFGMMNNVPVMLMQGRVHAYEGYPLHRVVLPVRVMWKMGVKNLILTNAAGGINPKYKVGDVMIVKDHINLPGFCGINPLMGINDDRIGPRFPPMSDAYCKRYRDIAKGTAKELGFTDFVQEGVLSFLTGPSFETVTECRLLKLIGADATGMSVIPEAIVARHCGMEVLAMSLITNCCVMEFDSDLTANHEEVLETGKARSKDMQKLISKIVEKIAS</sequence>
<dbReference type="AlphaFoldDB" id="K1QK12"/>
<comment type="catalytic activity">
    <reaction evidence="10">
        <text>guanosine + phosphate = alpha-D-ribose 1-phosphate + guanine</text>
        <dbReference type="Rhea" id="RHEA:13233"/>
        <dbReference type="ChEBI" id="CHEBI:16235"/>
        <dbReference type="ChEBI" id="CHEBI:16750"/>
        <dbReference type="ChEBI" id="CHEBI:43474"/>
        <dbReference type="ChEBI" id="CHEBI:57720"/>
        <dbReference type="EC" id="2.4.2.1"/>
    </reaction>
</comment>
<dbReference type="FunFam" id="3.40.50.1580:FF:000004">
    <property type="entry name" value="Purine nucleoside phosphorylase"/>
    <property type="match status" value="1"/>
</dbReference>
<dbReference type="EMBL" id="JH817021">
    <property type="protein sequence ID" value="EKC34128.1"/>
    <property type="molecule type" value="Genomic_DNA"/>
</dbReference>
<dbReference type="InterPro" id="IPR011270">
    <property type="entry name" value="Pur_Nuc_Pase_Ino/Guo-sp"/>
</dbReference>
<dbReference type="CDD" id="cd09009">
    <property type="entry name" value="PNP-EcPNPII_like"/>
    <property type="match status" value="1"/>
</dbReference>
<protein>
    <recommendedName>
        <fullName evidence="4">Purine nucleoside phosphorylase</fullName>
        <ecNumber evidence="3">2.4.2.1</ecNumber>
    </recommendedName>
    <alternativeName>
        <fullName evidence="12">Inosine phosphorylase</fullName>
    </alternativeName>
    <alternativeName>
        <fullName evidence="11">Inosine-guanosine phosphorylase</fullName>
    </alternativeName>
</protein>
<dbReference type="InParanoid" id="K1QK12"/>
<name>K1QK12_MAGGI</name>
<dbReference type="GO" id="GO:0005737">
    <property type="term" value="C:cytoplasm"/>
    <property type="evidence" value="ECO:0007669"/>
    <property type="project" value="TreeGrafter"/>
</dbReference>
<dbReference type="GO" id="GO:0004731">
    <property type="term" value="F:purine-nucleoside phosphorylase activity"/>
    <property type="evidence" value="ECO:0007669"/>
    <property type="project" value="UniProtKB-EC"/>
</dbReference>
<dbReference type="SUPFAM" id="SSF53167">
    <property type="entry name" value="Purine and uridine phosphorylases"/>
    <property type="match status" value="1"/>
</dbReference>
<evidence type="ECO:0000256" key="10">
    <source>
        <dbReference type="ARBA" id="ARBA00023970"/>
    </source>
</evidence>
<dbReference type="UniPathway" id="UPA00606"/>
<evidence type="ECO:0000256" key="7">
    <source>
        <dbReference type="ARBA" id="ARBA00023918"/>
    </source>
</evidence>
<comment type="catalytic activity">
    <reaction evidence="9">
        <text>2'-deoxyinosine + phosphate = 2-deoxy-alpha-D-ribose 1-phosphate + hypoxanthine</text>
        <dbReference type="Rhea" id="RHEA:27750"/>
        <dbReference type="ChEBI" id="CHEBI:17368"/>
        <dbReference type="ChEBI" id="CHEBI:28997"/>
        <dbReference type="ChEBI" id="CHEBI:43474"/>
        <dbReference type="ChEBI" id="CHEBI:57259"/>
        <dbReference type="EC" id="2.4.2.1"/>
    </reaction>
</comment>
<dbReference type="NCBIfam" id="NF006054">
    <property type="entry name" value="PRK08202.1"/>
    <property type="match status" value="1"/>
</dbReference>
<evidence type="ECO:0000256" key="1">
    <source>
        <dbReference type="ARBA" id="ARBA00005058"/>
    </source>
</evidence>
<gene>
    <name evidence="14" type="ORF">CGI_10004183</name>
</gene>
<organism evidence="14">
    <name type="scientific">Magallana gigas</name>
    <name type="common">Pacific oyster</name>
    <name type="synonym">Crassostrea gigas</name>
    <dbReference type="NCBI Taxonomy" id="29159"/>
    <lineage>
        <taxon>Eukaryota</taxon>
        <taxon>Metazoa</taxon>
        <taxon>Spiralia</taxon>
        <taxon>Lophotrochozoa</taxon>
        <taxon>Mollusca</taxon>
        <taxon>Bivalvia</taxon>
        <taxon>Autobranchia</taxon>
        <taxon>Pteriomorphia</taxon>
        <taxon>Ostreida</taxon>
        <taxon>Ostreoidea</taxon>
        <taxon>Ostreidae</taxon>
        <taxon>Magallana</taxon>
    </lineage>
</organism>
<dbReference type="GO" id="GO:0009116">
    <property type="term" value="P:nucleoside metabolic process"/>
    <property type="evidence" value="ECO:0007669"/>
    <property type="project" value="InterPro"/>
</dbReference>
<evidence type="ECO:0000256" key="2">
    <source>
        <dbReference type="ARBA" id="ARBA00006751"/>
    </source>
</evidence>
<comment type="similarity">
    <text evidence="2">Belongs to the PNP/MTAP phosphorylase family.</text>
</comment>
<evidence type="ECO:0000256" key="12">
    <source>
        <dbReference type="ARBA" id="ARBA00033072"/>
    </source>
</evidence>
<dbReference type="InterPro" id="IPR011268">
    <property type="entry name" value="Purine_phosphorylase"/>
</dbReference>